<evidence type="ECO:0000313" key="1">
    <source>
        <dbReference type="EMBL" id="AGC72293.1"/>
    </source>
</evidence>
<name>L7VYZ6_9BACT</name>
<accession>L7VYZ6</accession>
<sequence>MGGMSLGTLLTIFVVPTMYSIFARKTVPGAKMTEEQTTPNLHAHELIAK</sequence>
<protein>
    <submittedName>
        <fullName evidence="1">RND multidrug efflux transporter</fullName>
    </submittedName>
</protein>
<proteinExistence type="predicted"/>
<dbReference type="AlphaFoldDB" id="L7VYZ6"/>
<dbReference type="EMBL" id="JX649897">
    <property type="protein sequence ID" value="AGC72293.1"/>
    <property type="molecule type" value="Genomic_DNA"/>
</dbReference>
<reference evidence="1" key="1">
    <citation type="submission" date="2012-09" db="EMBL/GenBank/DDBJ databases">
        <title>Metagenomic Characterization of a Microbial Community in Wastewater Detects High Levels of Antibiotic Resistance.</title>
        <authorList>
            <person name="Abrams M."/>
            <person name="Caldwell A."/>
            <person name="Vandaei E."/>
            <person name="Lee W."/>
            <person name="Perrott J."/>
            <person name="Khan S.Y."/>
            <person name="Ta J."/>
            <person name="Romero D."/>
            <person name="Nguyen V."/>
            <person name="Pourmand N."/>
            <person name="Ouverney C.C."/>
        </authorList>
    </citation>
    <scope>NUCLEOTIDE SEQUENCE</scope>
</reference>
<organism evidence="1">
    <name type="scientific">uncultured bacterium A1Q1_fos_1266</name>
    <dbReference type="NCBI Taxonomy" id="1256546"/>
    <lineage>
        <taxon>Bacteria</taxon>
        <taxon>environmental samples</taxon>
    </lineage>
</organism>